<feature type="transmembrane region" description="Helical" evidence="2">
    <location>
        <begin position="94"/>
        <end position="114"/>
    </location>
</feature>
<feature type="domain" description="MucB/RseB N-terminal" evidence="3">
    <location>
        <begin position="129"/>
        <end position="297"/>
    </location>
</feature>
<feature type="compositionally biased region" description="Basic and acidic residues" evidence="1">
    <location>
        <begin position="15"/>
        <end position="26"/>
    </location>
</feature>
<dbReference type="PANTHER" id="PTHR37507:SF2">
    <property type="entry name" value="SPORULATION PROTEIN YDCC"/>
    <property type="match status" value="1"/>
</dbReference>
<dbReference type="Pfam" id="PF03888">
    <property type="entry name" value="MucB_RseB"/>
    <property type="match status" value="1"/>
</dbReference>
<dbReference type="InterPro" id="IPR033434">
    <property type="entry name" value="MucB/RseB_N"/>
</dbReference>
<accession>A0A839K303</accession>
<evidence type="ECO:0000256" key="1">
    <source>
        <dbReference type="SAM" id="MobiDB-lite"/>
    </source>
</evidence>
<evidence type="ECO:0000313" key="5">
    <source>
        <dbReference type="Proteomes" id="UP000574276"/>
    </source>
</evidence>
<reference evidence="4 5" key="1">
    <citation type="submission" date="2020-07" db="EMBL/GenBank/DDBJ databases">
        <title>Characterization and genome sequencing of isolate MD1, a novel member within the family Lachnospiraceae.</title>
        <authorList>
            <person name="Rettenmaier R."/>
            <person name="Di Bello L."/>
            <person name="Zinser C."/>
            <person name="Scheitz K."/>
            <person name="Liebl W."/>
            <person name="Zverlov V."/>
        </authorList>
    </citation>
    <scope>NUCLEOTIDE SEQUENCE [LARGE SCALE GENOMIC DNA]</scope>
    <source>
        <strain evidence="4 5">MD1</strain>
    </source>
</reference>
<keyword evidence="5" id="KW-1185">Reference proteome</keyword>
<dbReference type="AlphaFoldDB" id="A0A839K303"/>
<keyword evidence="2" id="KW-0472">Membrane</keyword>
<dbReference type="InterPro" id="IPR029046">
    <property type="entry name" value="LolA/LolB/LppX"/>
</dbReference>
<dbReference type="RefSeq" id="WP_228353877.1">
    <property type="nucleotide sequence ID" value="NZ_JACEGA010000001.1"/>
</dbReference>
<evidence type="ECO:0000256" key="2">
    <source>
        <dbReference type="SAM" id="Phobius"/>
    </source>
</evidence>
<sequence>MKDNMNRISVYIDQLNKEEKPKEHDNGYSSNEMDDMAETVRRLRSLREPAFPEDDFKMRLIASLRSDQYTKASDDMHSDLQRSKHFKHKHKYIWFKRAVLFTAATAAAVLLFSYPNITSGRKETNIVYAMEQAMQKVKAYHGIVEVVVKNGLGETTLQSRREVWADEDGRYYVKELEGYSKGFITVNDTTREWQIRPEEKKLYVFDAFPDPYRFTFELDNEVKDVKNAVTVKKLKEENISGRETVVLEVIPDGGAAYQLWVDKKTELPLKKQSAMQNALQITIAYTEISFSDEIPDELLVYQIPEGYDVVMQNTEQPVSTIDEAADLLDFNPVLPKKVPYNYHLKGIAVMLETNTAKLYYSEEASNKTAVVLQRMIKEKFAPDSQAILGKVANNPAEILHNYQDATDVKSIRWQENGMEYTVFGNASLEELSVLVEGFSSGEVYIPDSSGNDVKRVPQIEVPIDLTVEENEQKSVDAGHSPWRLDPVFVAHVFSNILISPEGIVGDYPILYEDMVLIENNGVEAVIEVENEKSIARYVYLKKIVRQDETGIWTVVGYDPRE</sequence>
<organism evidence="4 5">
    <name type="scientific">Variimorphobacter saccharofermentans</name>
    <dbReference type="NCBI Taxonomy" id="2755051"/>
    <lineage>
        <taxon>Bacteria</taxon>
        <taxon>Bacillati</taxon>
        <taxon>Bacillota</taxon>
        <taxon>Clostridia</taxon>
        <taxon>Lachnospirales</taxon>
        <taxon>Lachnospiraceae</taxon>
        <taxon>Variimorphobacter</taxon>
    </lineage>
</organism>
<feature type="region of interest" description="Disordered" evidence="1">
    <location>
        <begin position="13"/>
        <end position="32"/>
    </location>
</feature>
<evidence type="ECO:0000259" key="3">
    <source>
        <dbReference type="Pfam" id="PF03888"/>
    </source>
</evidence>
<name>A0A839K303_9FIRM</name>
<protein>
    <recommendedName>
        <fullName evidence="3">MucB/RseB N-terminal domain-containing protein</fullName>
    </recommendedName>
</protein>
<comment type="caution">
    <text evidence="4">The sequence shown here is derived from an EMBL/GenBank/DDBJ whole genome shotgun (WGS) entry which is preliminary data.</text>
</comment>
<dbReference type="Gene3D" id="2.50.20.10">
    <property type="entry name" value="Lipoprotein localisation LolA/LolB/LppX"/>
    <property type="match status" value="1"/>
</dbReference>
<gene>
    <name evidence="4" type="ORF">H0486_15540</name>
</gene>
<keyword evidence="2" id="KW-1133">Transmembrane helix</keyword>
<dbReference type="Proteomes" id="UP000574276">
    <property type="component" value="Unassembled WGS sequence"/>
</dbReference>
<keyword evidence="2" id="KW-0812">Transmembrane</keyword>
<evidence type="ECO:0000313" key="4">
    <source>
        <dbReference type="EMBL" id="MBB2184293.1"/>
    </source>
</evidence>
<dbReference type="EMBL" id="JACEGA010000001">
    <property type="protein sequence ID" value="MBB2184293.1"/>
    <property type="molecule type" value="Genomic_DNA"/>
</dbReference>
<dbReference type="SUPFAM" id="SSF89392">
    <property type="entry name" value="Prokaryotic lipoproteins and lipoprotein localization factors"/>
    <property type="match status" value="1"/>
</dbReference>
<proteinExistence type="predicted"/>
<dbReference type="InterPro" id="IPR052944">
    <property type="entry name" value="Sporulation_related"/>
</dbReference>
<dbReference type="PANTHER" id="PTHR37507">
    <property type="entry name" value="SPORULATION PROTEIN YDCC"/>
    <property type="match status" value="1"/>
</dbReference>